<gene>
    <name evidence="1" type="ORF">B296_00046623</name>
</gene>
<protein>
    <submittedName>
        <fullName evidence="1">Uncharacterized protein</fullName>
    </submittedName>
</protein>
<accession>A0A426XZE8</accession>
<comment type="caution">
    <text evidence="1">The sequence shown here is derived from an EMBL/GenBank/DDBJ whole genome shotgun (WGS) entry which is preliminary data.</text>
</comment>
<evidence type="ECO:0000313" key="2">
    <source>
        <dbReference type="Proteomes" id="UP000287651"/>
    </source>
</evidence>
<name>A0A426XZE8_ENSVE</name>
<proteinExistence type="predicted"/>
<evidence type="ECO:0000313" key="1">
    <source>
        <dbReference type="EMBL" id="RRT44883.1"/>
    </source>
</evidence>
<dbReference type="EMBL" id="AMZH03016181">
    <property type="protein sequence ID" value="RRT44883.1"/>
    <property type="molecule type" value="Genomic_DNA"/>
</dbReference>
<organism evidence="1 2">
    <name type="scientific">Ensete ventricosum</name>
    <name type="common">Abyssinian banana</name>
    <name type="synonym">Musa ensete</name>
    <dbReference type="NCBI Taxonomy" id="4639"/>
    <lineage>
        <taxon>Eukaryota</taxon>
        <taxon>Viridiplantae</taxon>
        <taxon>Streptophyta</taxon>
        <taxon>Embryophyta</taxon>
        <taxon>Tracheophyta</taxon>
        <taxon>Spermatophyta</taxon>
        <taxon>Magnoliopsida</taxon>
        <taxon>Liliopsida</taxon>
        <taxon>Zingiberales</taxon>
        <taxon>Musaceae</taxon>
        <taxon>Ensete</taxon>
    </lineage>
</organism>
<reference evidence="1 2" key="1">
    <citation type="journal article" date="2014" name="Agronomy (Basel)">
        <title>A Draft Genome Sequence for Ensete ventricosum, the Drought-Tolerant Tree Against Hunger.</title>
        <authorList>
            <person name="Harrison J."/>
            <person name="Moore K.A."/>
            <person name="Paszkiewicz K."/>
            <person name="Jones T."/>
            <person name="Grant M."/>
            <person name="Ambacheew D."/>
            <person name="Muzemil S."/>
            <person name="Studholme D.J."/>
        </authorList>
    </citation>
    <scope>NUCLEOTIDE SEQUENCE [LARGE SCALE GENOMIC DNA]</scope>
</reference>
<sequence>MDPSSSSPQLRLADGELVAFGRVIQGIRHGLCNRGRRRRNVQWETEEEGCHLRRRRDTKAPMG</sequence>
<dbReference type="Proteomes" id="UP000287651">
    <property type="component" value="Unassembled WGS sequence"/>
</dbReference>
<dbReference type="AlphaFoldDB" id="A0A426XZE8"/>